<proteinExistence type="predicted"/>
<keyword evidence="3" id="KW-1185">Reference proteome</keyword>
<dbReference type="Proteomes" id="UP000756710">
    <property type="component" value="Unassembled WGS sequence"/>
</dbReference>
<gene>
    <name evidence="2" type="ORF">J2Z30_004498</name>
</gene>
<feature type="region of interest" description="Disordered" evidence="1">
    <location>
        <begin position="40"/>
        <end position="79"/>
    </location>
</feature>
<protein>
    <submittedName>
        <fullName evidence="2">Uncharacterized protein</fullName>
    </submittedName>
</protein>
<accession>A0ABS4MUQ3</accession>
<organism evidence="2 3">
    <name type="scientific">Streptomyces iranensis</name>
    <dbReference type="NCBI Taxonomy" id="576784"/>
    <lineage>
        <taxon>Bacteria</taxon>
        <taxon>Bacillati</taxon>
        <taxon>Actinomycetota</taxon>
        <taxon>Actinomycetes</taxon>
        <taxon>Kitasatosporales</taxon>
        <taxon>Streptomycetaceae</taxon>
        <taxon>Streptomyces</taxon>
        <taxon>Streptomyces violaceusniger group</taxon>
    </lineage>
</organism>
<sequence length="79" mass="8680">MTAGAAPVRETPGTSREPMSVTIAPWPVAQGFRRSFQPISLIPAGRAGKRGLRRLPHGPRPTRPEAPSPRMKRTPWESQ</sequence>
<name>A0ABS4MUQ3_9ACTN</name>
<evidence type="ECO:0000256" key="1">
    <source>
        <dbReference type="SAM" id="MobiDB-lite"/>
    </source>
</evidence>
<feature type="compositionally biased region" description="Basic residues" evidence="1">
    <location>
        <begin position="47"/>
        <end position="57"/>
    </location>
</feature>
<feature type="region of interest" description="Disordered" evidence="1">
    <location>
        <begin position="1"/>
        <end position="22"/>
    </location>
</feature>
<evidence type="ECO:0000313" key="2">
    <source>
        <dbReference type="EMBL" id="MBP2063477.1"/>
    </source>
</evidence>
<comment type="caution">
    <text evidence="2">The sequence shown here is derived from an EMBL/GenBank/DDBJ whole genome shotgun (WGS) entry which is preliminary data.</text>
</comment>
<reference evidence="2 3" key="1">
    <citation type="submission" date="2021-03" db="EMBL/GenBank/DDBJ databases">
        <title>Genomic Encyclopedia of Type Strains, Phase IV (KMG-IV): sequencing the most valuable type-strain genomes for metagenomic binning, comparative biology and taxonomic classification.</title>
        <authorList>
            <person name="Goeker M."/>
        </authorList>
    </citation>
    <scope>NUCLEOTIDE SEQUENCE [LARGE SCALE GENOMIC DNA]</scope>
    <source>
        <strain evidence="2 3">DSM 41954</strain>
    </source>
</reference>
<dbReference type="EMBL" id="JAGGLR010000012">
    <property type="protein sequence ID" value="MBP2063477.1"/>
    <property type="molecule type" value="Genomic_DNA"/>
</dbReference>
<feature type="compositionally biased region" description="Pro residues" evidence="1">
    <location>
        <begin position="58"/>
        <end position="67"/>
    </location>
</feature>
<evidence type="ECO:0000313" key="3">
    <source>
        <dbReference type="Proteomes" id="UP000756710"/>
    </source>
</evidence>